<dbReference type="InterPro" id="IPR036866">
    <property type="entry name" value="RibonucZ/Hydroxyglut_hydro"/>
</dbReference>
<name>A0A9X1LWM8_9MICO</name>
<dbReference type="PANTHER" id="PTHR43546">
    <property type="entry name" value="UPF0173 METAL-DEPENDENT HYDROLASE MJ1163-RELATED"/>
    <property type="match status" value="1"/>
</dbReference>
<proteinExistence type="predicted"/>
<dbReference type="SUPFAM" id="SSF56281">
    <property type="entry name" value="Metallo-hydrolase/oxidoreductase"/>
    <property type="match status" value="1"/>
</dbReference>
<dbReference type="GO" id="GO:0016787">
    <property type="term" value="F:hydrolase activity"/>
    <property type="evidence" value="ECO:0007669"/>
    <property type="project" value="UniProtKB-KW"/>
</dbReference>
<evidence type="ECO:0000259" key="2">
    <source>
        <dbReference type="Pfam" id="PF12706"/>
    </source>
</evidence>
<dbReference type="Pfam" id="PF12706">
    <property type="entry name" value="Lactamase_B_2"/>
    <property type="match status" value="1"/>
</dbReference>
<comment type="caution">
    <text evidence="3">The sequence shown here is derived from an EMBL/GenBank/DDBJ whole genome shotgun (WGS) entry which is preliminary data.</text>
</comment>
<evidence type="ECO:0000256" key="1">
    <source>
        <dbReference type="ARBA" id="ARBA00022801"/>
    </source>
</evidence>
<dbReference type="EMBL" id="JAGTTN010000004">
    <property type="protein sequence ID" value="MCC2033123.1"/>
    <property type="molecule type" value="Genomic_DNA"/>
</dbReference>
<evidence type="ECO:0000313" key="3">
    <source>
        <dbReference type="EMBL" id="MCC2033123.1"/>
    </source>
</evidence>
<sequence length="267" mass="27806">MRVTRIGGPTALVEWEGWRILTDPTFDPPGRTYSFALGTSSRKTTGPARSLDDIGDVDVVLLSHHHHADNLDDSGRVGLARAATVLTTRAGAKALSAPSGPVGHPDVRGLAAGDSVTLTAQDKPALTVVATPCRHGAPFTRPLVGPVVGFALTLGDAARPGLWVTGDTVLYDGLRRAAAAMRPDVAIVHIGAVKFPLTGPLAYTMDAAAAVELIALAEPGTAVPVHVEGWSHFSEQEAAAAKVFESAELTVRESVRWAPLGEPIEVG</sequence>
<gene>
    <name evidence="3" type="ORF">KEC57_13130</name>
</gene>
<evidence type="ECO:0000313" key="4">
    <source>
        <dbReference type="Proteomes" id="UP001139354"/>
    </source>
</evidence>
<dbReference type="PANTHER" id="PTHR43546:SF9">
    <property type="entry name" value="L-ASCORBATE-6-PHOSPHATE LACTONASE ULAG-RELATED"/>
    <property type="match status" value="1"/>
</dbReference>
<dbReference type="InterPro" id="IPR001279">
    <property type="entry name" value="Metallo-B-lactamas"/>
</dbReference>
<accession>A0A9X1LWM8</accession>
<reference evidence="3" key="1">
    <citation type="submission" date="2021-04" db="EMBL/GenBank/DDBJ databases">
        <title>Microbacterium tenobrionis sp. nov. and Microbacterium allomyrinae sp. nov., isolated from larvae of Tenobrio molitor and Allomyrina dichotoma, respectively.</title>
        <authorList>
            <person name="Lee S.D."/>
        </authorList>
    </citation>
    <scope>NUCLEOTIDE SEQUENCE</scope>
    <source>
        <strain evidence="3">BWT-G7</strain>
    </source>
</reference>
<dbReference type="Gene3D" id="3.60.15.10">
    <property type="entry name" value="Ribonuclease Z/Hydroxyacylglutathione hydrolase-like"/>
    <property type="match status" value="1"/>
</dbReference>
<protein>
    <submittedName>
        <fullName evidence="3">MBL fold metallo-hydrolase</fullName>
    </submittedName>
</protein>
<dbReference type="AlphaFoldDB" id="A0A9X1LWM8"/>
<keyword evidence="4" id="KW-1185">Reference proteome</keyword>
<dbReference type="InterPro" id="IPR050114">
    <property type="entry name" value="UPF0173_UPF0282_UlaG_hydrolase"/>
</dbReference>
<organism evidence="3 4">
    <name type="scientific">Microbacterium allomyrinae</name>
    <dbReference type="NCBI Taxonomy" id="2830666"/>
    <lineage>
        <taxon>Bacteria</taxon>
        <taxon>Bacillati</taxon>
        <taxon>Actinomycetota</taxon>
        <taxon>Actinomycetes</taxon>
        <taxon>Micrococcales</taxon>
        <taxon>Microbacteriaceae</taxon>
        <taxon>Microbacterium</taxon>
    </lineage>
</organism>
<dbReference type="Proteomes" id="UP001139354">
    <property type="component" value="Unassembled WGS sequence"/>
</dbReference>
<feature type="domain" description="Metallo-beta-lactamase" evidence="2">
    <location>
        <begin position="19"/>
        <end position="226"/>
    </location>
</feature>
<keyword evidence="1" id="KW-0378">Hydrolase</keyword>
<dbReference type="RefSeq" id="WP_229385090.1">
    <property type="nucleotide sequence ID" value="NZ_JAGTTN010000004.1"/>
</dbReference>